<keyword evidence="3 5" id="KW-0863">Zinc-finger</keyword>
<dbReference type="AlphaFoldDB" id="A0A0B2VSS7"/>
<dbReference type="InterPro" id="IPR043400">
    <property type="entry name" value="RING-HC_RNF141"/>
</dbReference>
<evidence type="ECO:0000256" key="4">
    <source>
        <dbReference type="ARBA" id="ARBA00022833"/>
    </source>
</evidence>
<dbReference type="GO" id="GO:0051865">
    <property type="term" value="P:protein autoubiquitination"/>
    <property type="evidence" value="ECO:0007669"/>
    <property type="project" value="TreeGrafter"/>
</dbReference>
<keyword evidence="2" id="KW-0479">Metal-binding</keyword>
<feature type="domain" description="RING-type" evidence="6">
    <location>
        <begin position="134"/>
        <end position="172"/>
    </location>
</feature>
<evidence type="ECO:0000256" key="3">
    <source>
        <dbReference type="ARBA" id="ARBA00022771"/>
    </source>
</evidence>
<dbReference type="EMBL" id="JPKZ01000986">
    <property type="protein sequence ID" value="KHN84447.1"/>
    <property type="molecule type" value="Genomic_DNA"/>
</dbReference>
<dbReference type="PANTHER" id="PTHR12109">
    <property type="entry name" value="RING FINGER PROTEIN 141-RELATED"/>
    <property type="match status" value="1"/>
</dbReference>
<dbReference type="Gene3D" id="3.30.40.10">
    <property type="entry name" value="Zinc/RING finger domain, C3HC4 (zinc finger)"/>
    <property type="match status" value="1"/>
</dbReference>
<keyword evidence="8" id="KW-1185">Reference proteome</keyword>
<protein>
    <recommendedName>
        <fullName evidence="1">RING finger protein 141</fullName>
    </recommendedName>
</protein>
<sequence>MGQATSMVRGRSLEVARVVSVTWPQFVDMVCDLNTRCRQLVDVNGRYLVFAVKKGTADSYFWKATIRICVLRKNTNNTTESCRMLTLAQFLSLQKSLYVLLYNMGPESCSSAIDLSRELCTSDYLNSIGAQSECIICMERAPDTILPCAHSYCLVCIEQWKAYGKSLCPVCREQLEVDGNDEWVIPEEPDDDAVRRYLMSLADPCSRPNTAD</sequence>
<proteinExistence type="predicted"/>
<dbReference type="PANTHER" id="PTHR12109:SF3">
    <property type="entry name" value="RING FINGER PROTEIN 141"/>
    <property type="match status" value="1"/>
</dbReference>
<dbReference type="InterPro" id="IPR017907">
    <property type="entry name" value="Znf_RING_CS"/>
</dbReference>
<name>A0A0B2VSS7_TOXCA</name>
<dbReference type="SUPFAM" id="SSF57850">
    <property type="entry name" value="RING/U-box"/>
    <property type="match status" value="1"/>
</dbReference>
<reference evidence="7 8" key="1">
    <citation type="submission" date="2014-11" db="EMBL/GenBank/DDBJ databases">
        <title>Genetic blueprint of the zoonotic pathogen Toxocara canis.</title>
        <authorList>
            <person name="Zhu X.-Q."/>
            <person name="Korhonen P.K."/>
            <person name="Cai H."/>
            <person name="Young N.D."/>
            <person name="Nejsum P."/>
            <person name="von Samson-Himmelstjerna G."/>
            <person name="Boag P.R."/>
            <person name="Tan P."/>
            <person name="Li Q."/>
            <person name="Min J."/>
            <person name="Yang Y."/>
            <person name="Wang X."/>
            <person name="Fang X."/>
            <person name="Hall R.S."/>
            <person name="Hofmann A."/>
            <person name="Sternberg P.W."/>
            <person name="Jex A.R."/>
            <person name="Gasser R.B."/>
        </authorList>
    </citation>
    <scope>NUCLEOTIDE SEQUENCE [LARGE SCALE GENOMIC DNA]</scope>
    <source>
        <strain evidence="7">PN_DK_2014</strain>
    </source>
</reference>
<dbReference type="GO" id="GO:0004842">
    <property type="term" value="F:ubiquitin-protein transferase activity"/>
    <property type="evidence" value="ECO:0007669"/>
    <property type="project" value="TreeGrafter"/>
</dbReference>
<keyword evidence="4" id="KW-0862">Zinc</keyword>
<gene>
    <name evidence="7" type="primary">RNF141</name>
    <name evidence="7" type="ORF">Tcan_08432</name>
</gene>
<organism evidence="7 8">
    <name type="scientific">Toxocara canis</name>
    <name type="common">Canine roundworm</name>
    <dbReference type="NCBI Taxonomy" id="6265"/>
    <lineage>
        <taxon>Eukaryota</taxon>
        <taxon>Metazoa</taxon>
        <taxon>Ecdysozoa</taxon>
        <taxon>Nematoda</taxon>
        <taxon>Chromadorea</taxon>
        <taxon>Rhabditida</taxon>
        <taxon>Spirurina</taxon>
        <taxon>Ascaridomorpha</taxon>
        <taxon>Ascaridoidea</taxon>
        <taxon>Toxocaridae</taxon>
        <taxon>Toxocara</taxon>
    </lineage>
</organism>
<dbReference type="InterPro" id="IPR047126">
    <property type="entry name" value="RNF141-like"/>
</dbReference>
<evidence type="ECO:0000256" key="1">
    <source>
        <dbReference type="ARBA" id="ARBA00022017"/>
    </source>
</evidence>
<dbReference type="GO" id="GO:0008270">
    <property type="term" value="F:zinc ion binding"/>
    <property type="evidence" value="ECO:0007669"/>
    <property type="project" value="UniProtKB-KW"/>
</dbReference>
<evidence type="ECO:0000259" key="6">
    <source>
        <dbReference type="PROSITE" id="PS50089"/>
    </source>
</evidence>
<dbReference type="InterPro" id="IPR013083">
    <property type="entry name" value="Znf_RING/FYVE/PHD"/>
</dbReference>
<evidence type="ECO:0000313" key="8">
    <source>
        <dbReference type="Proteomes" id="UP000031036"/>
    </source>
</evidence>
<dbReference type="CDD" id="cd16545">
    <property type="entry name" value="RING-HC_RNF141"/>
    <property type="match status" value="1"/>
</dbReference>
<dbReference type="Pfam" id="PF13920">
    <property type="entry name" value="zf-C3HC4_3"/>
    <property type="match status" value="1"/>
</dbReference>
<accession>A0A0B2VSS7</accession>
<evidence type="ECO:0000313" key="7">
    <source>
        <dbReference type="EMBL" id="KHN84447.1"/>
    </source>
</evidence>
<dbReference type="OMA" id="NCVICME"/>
<dbReference type="SMART" id="SM00184">
    <property type="entry name" value="RING"/>
    <property type="match status" value="1"/>
</dbReference>
<dbReference type="Proteomes" id="UP000031036">
    <property type="component" value="Unassembled WGS sequence"/>
</dbReference>
<dbReference type="OrthoDB" id="1630758at2759"/>
<comment type="caution">
    <text evidence="7">The sequence shown here is derived from an EMBL/GenBank/DDBJ whole genome shotgun (WGS) entry which is preliminary data.</text>
</comment>
<dbReference type="STRING" id="6265.A0A0B2VSS7"/>
<dbReference type="InterPro" id="IPR001841">
    <property type="entry name" value="Znf_RING"/>
</dbReference>
<evidence type="ECO:0000256" key="5">
    <source>
        <dbReference type="PROSITE-ProRule" id="PRU00175"/>
    </source>
</evidence>
<evidence type="ECO:0000256" key="2">
    <source>
        <dbReference type="ARBA" id="ARBA00022723"/>
    </source>
</evidence>
<dbReference type="PROSITE" id="PS50089">
    <property type="entry name" value="ZF_RING_2"/>
    <property type="match status" value="1"/>
</dbReference>
<dbReference type="PROSITE" id="PS00518">
    <property type="entry name" value="ZF_RING_1"/>
    <property type="match status" value="1"/>
</dbReference>